<evidence type="ECO:0000313" key="2">
    <source>
        <dbReference type="EMBL" id="SUO95601.1"/>
    </source>
</evidence>
<dbReference type="AlphaFoldDB" id="A0A380MV75"/>
<dbReference type="InterPro" id="IPR008407">
    <property type="entry name" value="Brnchd-chn_aa_trnsp_AzlD"/>
</dbReference>
<dbReference type="Proteomes" id="UP000254601">
    <property type="component" value="Unassembled WGS sequence"/>
</dbReference>
<keyword evidence="1" id="KW-0812">Transmembrane</keyword>
<name>A0A380MV75_9GAMM</name>
<dbReference type="Pfam" id="PF05437">
    <property type="entry name" value="AzlD"/>
    <property type="match status" value="1"/>
</dbReference>
<feature type="transmembrane region" description="Helical" evidence="1">
    <location>
        <begin position="69"/>
        <end position="86"/>
    </location>
</feature>
<keyword evidence="3" id="KW-1185">Reference proteome</keyword>
<feature type="transmembrane region" description="Helical" evidence="1">
    <location>
        <begin position="40"/>
        <end position="63"/>
    </location>
</feature>
<protein>
    <submittedName>
        <fullName evidence="2">Branched-chain amino acid transport protein (AzlD)</fullName>
    </submittedName>
</protein>
<feature type="transmembrane region" description="Helical" evidence="1">
    <location>
        <begin position="6"/>
        <end position="28"/>
    </location>
</feature>
<keyword evidence="1" id="KW-0472">Membrane</keyword>
<gene>
    <name evidence="2" type="ORF">NCTC13337_01482</name>
</gene>
<sequence>MAKSYIIFMIFLCAGITFFLRLFPFILIKMAKRYQNIFRFLGTTMPSGIMGILAGYCVINLYWQSPAQILVSLLALSILAGLEHFYRQPMISIFTALSVYVIGQSFIH</sequence>
<reference evidence="2 3" key="1">
    <citation type="submission" date="2018-06" db="EMBL/GenBank/DDBJ databases">
        <authorList>
            <consortium name="Pathogen Informatics"/>
            <person name="Doyle S."/>
        </authorList>
    </citation>
    <scope>NUCLEOTIDE SEQUENCE [LARGE SCALE GENOMIC DNA]</scope>
    <source>
        <strain evidence="2 3">NCTC13337</strain>
    </source>
</reference>
<proteinExistence type="predicted"/>
<evidence type="ECO:0000256" key="1">
    <source>
        <dbReference type="SAM" id="Phobius"/>
    </source>
</evidence>
<evidence type="ECO:0000313" key="3">
    <source>
        <dbReference type="Proteomes" id="UP000254601"/>
    </source>
</evidence>
<organism evidence="2 3">
    <name type="scientific">Suttonella ornithocola</name>
    <dbReference type="NCBI Taxonomy" id="279832"/>
    <lineage>
        <taxon>Bacteria</taxon>
        <taxon>Pseudomonadati</taxon>
        <taxon>Pseudomonadota</taxon>
        <taxon>Gammaproteobacteria</taxon>
        <taxon>Cardiobacteriales</taxon>
        <taxon>Cardiobacteriaceae</taxon>
        <taxon>Suttonella</taxon>
    </lineage>
</organism>
<dbReference type="EMBL" id="UHIC01000001">
    <property type="protein sequence ID" value="SUO95601.1"/>
    <property type="molecule type" value="Genomic_DNA"/>
</dbReference>
<accession>A0A380MV75</accession>
<keyword evidence="1" id="KW-1133">Transmembrane helix</keyword>